<proteinExistence type="predicted"/>
<dbReference type="AlphaFoldDB" id="A0A839T456"/>
<organism evidence="2 3">
    <name type="scientific">Azomonas macrocytogenes</name>
    <name type="common">Azotobacter macrocytogenes</name>
    <dbReference type="NCBI Taxonomy" id="69962"/>
    <lineage>
        <taxon>Bacteria</taxon>
        <taxon>Pseudomonadati</taxon>
        <taxon>Pseudomonadota</taxon>
        <taxon>Gammaproteobacteria</taxon>
        <taxon>Pseudomonadales</taxon>
        <taxon>Pseudomonadaceae</taxon>
        <taxon>Azomonas</taxon>
    </lineage>
</organism>
<keyword evidence="3" id="KW-1185">Reference proteome</keyword>
<comment type="caution">
    <text evidence="2">The sequence shown here is derived from an EMBL/GenBank/DDBJ whole genome shotgun (WGS) entry which is preliminary data.</text>
</comment>
<keyword evidence="1" id="KW-0732">Signal</keyword>
<evidence type="ECO:0000256" key="1">
    <source>
        <dbReference type="SAM" id="SignalP"/>
    </source>
</evidence>
<feature type="signal peptide" evidence="1">
    <location>
        <begin position="1"/>
        <end position="25"/>
    </location>
</feature>
<dbReference type="EMBL" id="JACHXI010000003">
    <property type="protein sequence ID" value="MBB3102503.1"/>
    <property type="molecule type" value="Genomic_DNA"/>
</dbReference>
<evidence type="ECO:0000313" key="3">
    <source>
        <dbReference type="Proteomes" id="UP000549250"/>
    </source>
</evidence>
<reference evidence="2 3" key="1">
    <citation type="submission" date="2020-08" db="EMBL/GenBank/DDBJ databases">
        <title>Genomic Encyclopedia of Type Strains, Phase III (KMG-III): the genomes of soil and plant-associated and newly described type strains.</title>
        <authorList>
            <person name="Whitman W."/>
        </authorList>
    </citation>
    <scope>NUCLEOTIDE SEQUENCE [LARGE SCALE GENOMIC DNA]</scope>
    <source>
        <strain evidence="2 3">CECT 4462</strain>
    </source>
</reference>
<sequence>MLKRLFLAFLLVSPLTLAISLPVYSASAQGNSPALATSNNATTLTTPFTPQICTTLLGITYEMSQQWQITPDPEMLKSLVDEHLAMEPEQSTYFWAATFARDSVISAIYERDIERPHTPEQDIKDAQKLCNNLQQSGKTYTTTLYRNPAQ</sequence>
<accession>A0A839T456</accession>
<feature type="chain" id="PRO_5032597108" evidence="1">
    <location>
        <begin position="26"/>
        <end position="150"/>
    </location>
</feature>
<gene>
    <name evidence="2" type="ORF">FHR87_000886</name>
</gene>
<name>A0A839T456_AZOMA</name>
<protein>
    <submittedName>
        <fullName evidence="2">Uncharacterized protein</fullName>
    </submittedName>
</protein>
<dbReference type="RefSeq" id="WP_183165498.1">
    <property type="nucleotide sequence ID" value="NZ_JACHXI010000003.1"/>
</dbReference>
<dbReference type="Proteomes" id="UP000549250">
    <property type="component" value="Unassembled WGS sequence"/>
</dbReference>
<evidence type="ECO:0000313" key="2">
    <source>
        <dbReference type="EMBL" id="MBB3102503.1"/>
    </source>
</evidence>